<dbReference type="Proteomes" id="UP000028549">
    <property type="component" value="Unassembled WGS sequence"/>
</dbReference>
<evidence type="ECO:0000313" key="2">
    <source>
        <dbReference type="EMBL" id="KEZ51687.1"/>
    </source>
</evidence>
<keyword evidence="1" id="KW-0812">Transmembrane</keyword>
<accession>A0A084GWH5</accession>
<dbReference type="EMBL" id="JNVC02000005">
    <property type="protein sequence ID" value="KEZ51687.1"/>
    <property type="molecule type" value="Genomic_DNA"/>
</dbReference>
<sequence>MRNDSGTTLAETVMAFSIWSMISLILIPASMYISQEREKTRLKHEAVTELQSIIEKRAYKEGEHNEEGKDISWSASGELEKACIEWSYKGKLETECLYSFRP</sequence>
<keyword evidence="1" id="KW-0472">Membrane</keyword>
<feature type="transmembrane region" description="Helical" evidence="1">
    <location>
        <begin position="12"/>
        <end position="33"/>
    </location>
</feature>
<organism evidence="2 3">
    <name type="scientific">Metabacillus indicus</name>
    <name type="common">Bacillus indicus</name>
    <dbReference type="NCBI Taxonomy" id="246786"/>
    <lineage>
        <taxon>Bacteria</taxon>
        <taxon>Bacillati</taxon>
        <taxon>Bacillota</taxon>
        <taxon>Bacilli</taxon>
        <taxon>Bacillales</taxon>
        <taxon>Bacillaceae</taxon>
        <taxon>Metabacillus</taxon>
    </lineage>
</organism>
<gene>
    <name evidence="2" type="ORF">GS18_0211215</name>
</gene>
<name>A0A084GWH5_METID</name>
<dbReference type="RefSeq" id="WP_029279712.1">
    <property type="nucleotide sequence ID" value="NZ_CP176757.1"/>
</dbReference>
<comment type="caution">
    <text evidence="2">The sequence shown here is derived from an EMBL/GenBank/DDBJ whole genome shotgun (WGS) entry which is preliminary data.</text>
</comment>
<evidence type="ECO:0000256" key="1">
    <source>
        <dbReference type="SAM" id="Phobius"/>
    </source>
</evidence>
<keyword evidence="1" id="KW-1133">Transmembrane helix</keyword>
<keyword evidence="3" id="KW-1185">Reference proteome</keyword>
<protein>
    <submittedName>
        <fullName evidence="2">Uncharacterized protein</fullName>
    </submittedName>
</protein>
<reference evidence="2 3" key="1">
    <citation type="journal article" date="2005" name="Int. J. Syst. Evol. Microbiol.">
        <title>Bacillus cibi sp. nov., isolated from jeotgal, a traditional Korean fermented seafood.</title>
        <authorList>
            <person name="Yoon J.H."/>
            <person name="Lee C.H."/>
            <person name="Oh T.K."/>
        </authorList>
    </citation>
    <scope>NUCLEOTIDE SEQUENCE [LARGE SCALE GENOMIC DNA]</scope>
    <source>
        <strain evidence="2 3">DSM 16189</strain>
    </source>
</reference>
<proteinExistence type="predicted"/>
<evidence type="ECO:0000313" key="3">
    <source>
        <dbReference type="Proteomes" id="UP000028549"/>
    </source>
</evidence>
<dbReference type="STRING" id="246786.GS18_0211215"/>
<dbReference type="AlphaFoldDB" id="A0A084GWH5"/>
<dbReference type="OrthoDB" id="2878220at2"/>